<evidence type="ECO:0000256" key="1">
    <source>
        <dbReference type="SAM" id="MobiDB-lite"/>
    </source>
</evidence>
<feature type="non-terminal residue" evidence="2">
    <location>
        <position position="1"/>
    </location>
</feature>
<proteinExistence type="predicted"/>
<organism evidence="2 3">
    <name type="scientific">Prorocentrum cordatum</name>
    <dbReference type="NCBI Taxonomy" id="2364126"/>
    <lineage>
        <taxon>Eukaryota</taxon>
        <taxon>Sar</taxon>
        <taxon>Alveolata</taxon>
        <taxon>Dinophyceae</taxon>
        <taxon>Prorocentrales</taxon>
        <taxon>Prorocentraceae</taxon>
        <taxon>Prorocentrum</taxon>
    </lineage>
</organism>
<gene>
    <name evidence="2" type="ORF">PCOR1329_LOCUS36289</name>
</gene>
<protein>
    <submittedName>
        <fullName evidence="2">Uncharacterized protein</fullName>
    </submittedName>
</protein>
<accession>A0ABN9T7B9</accession>
<reference evidence="2" key="1">
    <citation type="submission" date="2023-10" db="EMBL/GenBank/DDBJ databases">
        <authorList>
            <person name="Chen Y."/>
            <person name="Shah S."/>
            <person name="Dougan E. K."/>
            <person name="Thang M."/>
            <person name="Chan C."/>
        </authorList>
    </citation>
    <scope>NUCLEOTIDE SEQUENCE [LARGE SCALE GENOMIC DNA]</scope>
</reference>
<keyword evidence="3" id="KW-1185">Reference proteome</keyword>
<dbReference type="EMBL" id="CAUYUJ010014416">
    <property type="protein sequence ID" value="CAK0840985.1"/>
    <property type="molecule type" value="Genomic_DNA"/>
</dbReference>
<name>A0ABN9T7B9_9DINO</name>
<evidence type="ECO:0000313" key="2">
    <source>
        <dbReference type="EMBL" id="CAK0840985.1"/>
    </source>
</evidence>
<feature type="region of interest" description="Disordered" evidence="1">
    <location>
        <begin position="96"/>
        <end position="133"/>
    </location>
</feature>
<feature type="compositionally biased region" description="Low complexity" evidence="1">
    <location>
        <begin position="124"/>
        <end position="133"/>
    </location>
</feature>
<sequence length="133" mass="14111">GVARSLVANGAIVTKRDGSGSDAELVGATWAPTEVAVTNARRAGPFALDCQGFQLCASPTALAYDDFYDEDLILRKYYARRCAALVKIASRAPPWSRRLTTTSGAPAASARIGPSRAARRSSPRPRWSTGTTP</sequence>
<evidence type="ECO:0000313" key="3">
    <source>
        <dbReference type="Proteomes" id="UP001189429"/>
    </source>
</evidence>
<comment type="caution">
    <text evidence="2">The sequence shown here is derived from an EMBL/GenBank/DDBJ whole genome shotgun (WGS) entry which is preliminary data.</text>
</comment>
<feature type="compositionally biased region" description="Low complexity" evidence="1">
    <location>
        <begin position="103"/>
        <end position="116"/>
    </location>
</feature>
<dbReference type="Proteomes" id="UP001189429">
    <property type="component" value="Unassembled WGS sequence"/>
</dbReference>